<dbReference type="Pfam" id="PF00153">
    <property type="entry name" value="Mito_carr"/>
    <property type="match status" value="1"/>
</dbReference>
<dbReference type="InterPro" id="IPR018108">
    <property type="entry name" value="MCP_transmembrane"/>
</dbReference>
<evidence type="ECO:0000256" key="1">
    <source>
        <dbReference type="ARBA" id="ARBA00004585"/>
    </source>
</evidence>
<dbReference type="InterPro" id="IPR023395">
    <property type="entry name" value="MCP_dom_sf"/>
</dbReference>
<keyword evidence="3" id="KW-0813">Transport</keyword>
<dbReference type="PANTHER" id="PTHR46650">
    <property type="entry name" value="PEROXISOMAL ADENINE NUCLEOTIDE TRANSPORTER 1"/>
    <property type="match status" value="1"/>
</dbReference>
<dbReference type="SUPFAM" id="SSF103506">
    <property type="entry name" value="Mitochondrial carrier"/>
    <property type="match status" value="1"/>
</dbReference>
<reference evidence="10" key="1">
    <citation type="submission" date="2023-10" db="EMBL/GenBank/DDBJ databases">
        <authorList>
            <person name="Chen Y."/>
            <person name="Shah S."/>
            <person name="Dougan E. K."/>
            <person name="Thang M."/>
            <person name="Chan C."/>
        </authorList>
    </citation>
    <scope>NUCLEOTIDE SEQUENCE [LARGE SCALE GENOMIC DNA]</scope>
</reference>
<comment type="similarity">
    <text evidence="2">Belongs to the mitochondrial carrier (TC 2.A.29) family.</text>
</comment>
<evidence type="ECO:0000256" key="5">
    <source>
        <dbReference type="ARBA" id="ARBA00022737"/>
    </source>
</evidence>
<feature type="compositionally biased region" description="Polar residues" evidence="9">
    <location>
        <begin position="1"/>
        <end position="17"/>
    </location>
</feature>
<name>A0ABN9YCE3_9DINO</name>
<dbReference type="PANTHER" id="PTHR46650:SF1">
    <property type="entry name" value="PEROXISOMAL ADENINE NUCLEOTIDE TRANSPORTER 1"/>
    <property type="match status" value="1"/>
</dbReference>
<accession>A0ABN9YCE3</accession>
<dbReference type="Proteomes" id="UP001189429">
    <property type="component" value="Unassembled WGS sequence"/>
</dbReference>
<dbReference type="EMBL" id="CAUYUJ010022095">
    <property type="protein sequence ID" value="CAK0908904.1"/>
    <property type="molecule type" value="Genomic_DNA"/>
</dbReference>
<keyword evidence="11" id="KW-1185">Reference proteome</keyword>
<feature type="region of interest" description="Disordered" evidence="9">
    <location>
        <begin position="1"/>
        <end position="55"/>
    </location>
</feature>
<evidence type="ECO:0000256" key="6">
    <source>
        <dbReference type="ARBA" id="ARBA00022989"/>
    </source>
</evidence>
<sequence>MPVETLSTRLQLSSSGATRGPLLAAPGQRGEPVGAAAPRPPRRGPRRPVQRDRVQHSRWRILCANPAIQNTLFDRLKGTILVRRDARSAPGSRRAALSAVEASALGALAKAFALFLCYPLVRLKVLRQAAQRKEPKHGSDSPSEGALTPRQYAGLLYRGLGAALSKNIVSAALMYSLKEKIARLVVAGLQRLLQRPALR</sequence>
<keyword evidence="6" id="KW-1133">Transmembrane helix</keyword>
<comment type="subcellular location">
    <subcellularLocation>
        <location evidence="1">Peroxisome membrane</location>
        <topology evidence="1">Multi-pass membrane protein</topology>
    </subcellularLocation>
</comment>
<evidence type="ECO:0000313" key="11">
    <source>
        <dbReference type="Proteomes" id="UP001189429"/>
    </source>
</evidence>
<keyword evidence="4" id="KW-0812">Transmembrane</keyword>
<evidence type="ECO:0000256" key="4">
    <source>
        <dbReference type="ARBA" id="ARBA00022692"/>
    </source>
</evidence>
<organism evidence="10 11">
    <name type="scientific">Prorocentrum cordatum</name>
    <dbReference type="NCBI Taxonomy" id="2364126"/>
    <lineage>
        <taxon>Eukaryota</taxon>
        <taxon>Sar</taxon>
        <taxon>Alveolata</taxon>
        <taxon>Dinophyceae</taxon>
        <taxon>Prorocentrales</taxon>
        <taxon>Prorocentraceae</taxon>
        <taxon>Prorocentrum</taxon>
    </lineage>
</organism>
<keyword evidence="8" id="KW-0576">Peroxisome</keyword>
<protein>
    <submittedName>
        <fullName evidence="10">Uncharacterized protein</fullName>
    </submittedName>
</protein>
<evidence type="ECO:0000256" key="8">
    <source>
        <dbReference type="ARBA" id="ARBA00023140"/>
    </source>
</evidence>
<comment type="caution">
    <text evidence="10">The sequence shown here is derived from an EMBL/GenBank/DDBJ whole genome shotgun (WGS) entry which is preliminary data.</text>
</comment>
<evidence type="ECO:0000256" key="9">
    <source>
        <dbReference type="SAM" id="MobiDB-lite"/>
    </source>
</evidence>
<keyword evidence="7" id="KW-0472">Membrane</keyword>
<evidence type="ECO:0000256" key="7">
    <source>
        <dbReference type="ARBA" id="ARBA00023136"/>
    </source>
</evidence>
<dbReference type="Gene3D" id="1.50.40.10">
    <property type="entry name" value="Mitochondrial carrier domain"/>
    <property type="match status" value="1"/>
</dbReference>
<evidence type="ECO:0000256" key="3">
    <source>
        <dbReference type="ARBA" id="ARBA00022448"/>
    </source>
</evidence>
<gene>
    <name evidence="10" type="ORF">PCOR1329_LOCUS83468</name>
</gene>
<proteinExistence type="inferred from homology"/>
<keyword evidence="5" id="KW-0677">Repeat</keyword>
<evidence type="ECO:0000313" key="10">
    <source>
        <dbReference type="EMBL" id="CAK0908904.1"/>
    </source>
</evidence>
<dbReference type="InterPro" id="IPR045900">
    <property type="entry name" value="Peroxisomal_Ade_carrier"/>
</dbReference>
<evidence type="ECO:0000256" key="2">
    <source>
        <dbReference type="ARBA" id="ARBA00006375"/>
    </source>
</evidence>